<keyword evidence="1" id="KW-0812">Transmembrane</keyword>
<proteinExistence type="predicted"/>
<accession>A0A124GT36</accession>
<sequence>MTFKLHIVLGIFCLLVSYHALYIYIYIYRSLDYLSITLRYSGLFGLVCNSLVQGQVITVRGACCNPKYRTAKGKEGRNYRLSYATKARWRANILNLKGECINRICTFSVELCSFPGLAGS</sequence>
<protein>
    <submittedName>
        <fullName evidence="2">Uncharacterized protein</fullName>
    </submittedName>
</protein>
<organism evidence="2 3">
    <name type="scientific">Penicillium freii</name>
    <dbReference type="NCBI Taxonomy" id="48697"/>
    <lineage>
        <taxon>Eukaryota</taxon>
        <taxon>Fungi</taxon>
        <taxon>Dikarya</taxon>
        <taxon>Ascomycota</taxon>
        <taxon>Pezizomycotina</taxon>
        <taxon>Eurotiomycetes</taxon>
        <taxon>Eurotiomycetidae</taxon>
        <taxon>Eurotiales</taxon>
        <taxon>Aspergillaceae</taxon>
        <taxon>Penicillium</taxon>
    </lineage>
</organism>
<name>A0A124GT36_PENFR</name>
<dbReference type="EMBL" id="LLXE01000010">
    <property type="protein sequence ID" value="KUM66345.1"/>
    <property type="molecule type" value="Genomic_DNA"/>
</dbReference>
<keyword evidence="3" id="KW-1185">Reference proteome</keyword>
<comment type="caution">
    <text evidence="2">The sequence shown here is derived from an EMBL/GenBank/DDBJ whole genome shotgun (WGS) entry which is preliminary data.</text>
</comment>
<dbReference type="AlphaFoldDB" id="A0A124GT36"/>
<reference evidence="2 3" key="1">
    <citation type="submission" date="2015-10" db="EMBL/GenBank/DDBJ databases">
        <title>Genome sequencing of Penicillium freii.</title>
        <authorList>
            <person name="Nguyen H.D."/>
            <person name="Visagie C.M."/>
            <person name="Seifert K.A."/>
        </authorList>
    </citation>
    <scope>NUCLEOTIDE SEQUENCE [LARGE SCALE GENOMIC DNA]</scope>
    <source>
        <strain evidence="2 3">DAOM 242723</strain>
    </source>
</reference>
<gene>
    <name evidence="2" type="ORF">ACN42_g732</name>
</gene>
<evidence type="ECO:0000256" key="1">
    <source>
        <dbReference type="SAM" id="Phobius"/>
    </source>
</evidence>
<keyword evidence="1" id="KW-0472">Membrane</keyword>
<evidence type="ECO:0000313" key="2">
    <source>
        <dbReference type="EMBL" id="KUM66345.1"/>
    </source>
</evidence>
<keyword evidence="1" id="KW-1133">Transmembrane helix</keyword>
<dbReference type="Proteomes" id="UP000055045">
    <property type="component" value="Unassembled WGS sequence"/>
</dbReference>
<feature type="transmembrane region" description="Helical" evidence="1">
    <location>
        <begin position="7"/>
        <end position="27"/>
    </location>
</feature>
<evidence type="ECO:0000313" key="3">
    <source>
        <dbReference type="Proteomes" id="UP000055045"/>
    </source>
</evidence>